<dbReference type="Gene3D" id="3.40.800.10">
    <property type="entry name" value="Ureohydrolase domain"/>
    <property type="match status" value="1"/>
</dbReference>
<keyword evidence="3" id="KW-0464">Manganese</keyword>
<evidence type="ECO:0000256" key="1">
    <source>
        <dbReference type="ARBA" id="ARBA00022723"/>
    </source>
</evidence>
<dbReference type="PANTHER" id="PTHR43782:SF3">
    <property type="entry name" value="ARGINASE"/>
    <property type="match status" value="1"/>
</dbReference>
<dbReference type="Pfam" id="PF00491">
    <property type="entry name" value="Arginase"/>
    <property type="match status" value="1"/>
</dbReference>
<dbReference type="CDD" id="cd09999">
    <property type="entry name" value="Arginase-like_1"/>
    <property type="match status" value="1"/>
</dbReference>
<comment type="similarity">
    <text evidence="4">Belongs to the arginase family.</text>
</comment>
<evidence type="ECO:0000256" key="4">
    <source>
        <dbReference type="PROSITE-ProRule" id="PRU00742"/>
    </source>
</evidence>
<evidence type="ECO:0000313" key="5">
    <source>
        <dbReference type="EMBL" id="MFC6357426.1"/>
    </source>
</evidence>
<dbReference type="InterPro" id="IPR006035">
    <property type="entry name" value="Ureohydrolase"/>
</dbReference>
<dbReference type="PROSITE" id="PS51409">
    <property type="entry name" value="ARGINASE_2"/>
    <property type="match status" value="1"/>
</dbReference>
<dbReference type="EMBL" id="JBHSTP010000004">
    <property type="protein sequence ID" value="MFC6357426.1"/>
    <property type="molecule type" value="Genomic_DNA"/>
</dbReference>
<dbReference type="Proteomes" id="UP001596306">
    <property type="component" value="Unassembled WGS sequence"/>
</dbReference>
<gene>
    <name evidence="5" type="ORF">ACFQB0_15050</name>
</gene>
<evidence type="ECO:0000256" key="3">
    <source>
        <dbReference type="ARBA" id="ARBA00023211"/>
    </source>
</evidence>
<proteinExistence type="inferred from homology"/>
<protein>
    <submittedName>
        <fullName evidence="5">Arginase family protein</fullName>
        <ecNumber evidence="5">3.5.3.-</ecNumber>
    </submittedName>
</protein>
<evidence type="ECO:0000256" key="2">
    <source>
        <dbReference type="ARBA" id="ARBA00022801"/>
    </source>
</evidence>
<dbReference type="EC" id="3.5.3.-" evidence="5"/>
<dbReference type="RefSeq" id="WP_386733230.1">
    <property type="nucleotide sequence ID" value="NZ_JBHSTP010000004.1"/>
</dbReference>
<organism evidence="5 6">
    <name type="scientific">Luethyella okanaganae</name>
    <dbReference type="NCBI Taxonomy" id="69372"/>
    <lineage>
        <taxon>Bacteria</taxon>
        <taxon>Bacillati</taxon>
        <taxon>Actinomycetota</taxon>
        <taxon>Actinomycetes</taxon>
        <taxon>Micrococcales</taxon>
        <taxon>Microbacteriaceae</taxon>
        <taxon>Luethyella</taxon>
    </lineage>
</organism>
<name>A0ABW1VH73_9MICO</name>
<dbReference type="PRINTS" id="PR00116">
    <property type="entry name" value="ARGINASE"/>
</dbReference>
<dbReference type="InterPro" id="IPR023696">
    <property type="entry name" value="Ureohydrolase_dom_sf"/>
</dbReference>
<comment type="caution">
    <text evidence="5">The sequence shown here is derived from an EMBL/GenBank/DDBJ whole genome shotgun (WGS) entry which is preliminary data.</text>
</comment>
<dbReference type="PANTHER" id="PTHR43782">
    <property type="entry name" value="ARGINASE"/>
    <property type="match status" value="1"/>
</dbReference>
<dbReference type="SUPFAM" id="SSF52768">
    <property type="entry name" value="Arginase/deacetylase"/>
    <property type="match status" value="1"/>
</dbReference>
<reference evidence="6" key="1">
    <citation type="journal article" date="2019" name="Int. J. Syst. Evol. Microbiol.">
        <title>The Global Catalogue of Microorganisms (GCM) 10K type strain sequencing project: providing services to taxonomists for standard genome sequencing and annotation.</title>
        <authorList>
            <consortium name="The Broad Institute Genomics Platform"/>
            <consortium name="The Broad Institute Genome Sequencing Center for Infectious Disease"/>
            <person name="Wu L."/>
            <person name="Ma J."/>
        </authorList>
    </citation>
    <scope>NUCLEOTIDE SEQUENCE [LARGE SCALE GENOMIC DNA]</scope>
    <source>
        <strain evidence="6">CCUG 43304</strain>
    </source>
</reference>
<evidence type="ECO:0000313" key="6">
    <source>
        <dbReference type="Proteomes" id="UP001596306"/>
    </source>
</evidence>
<keyword evidence="6" id="KW-1185">Reference proteome</keyword>
<keyword evidence="1" id="KW-0479">Metal-binding</keyword>
<sequence length="258" mass="27185">MRLIDGAEAIRGDLPASATRVVEVPVEAGESLDTGVMRFSSLVRVRERMREALQAVPDWALTVGGDCAVSLTAVEHAMVRTGGDLAVVWFDAHPDLNTPESSPSGAFNGMVLRALIGEGVRGLIPDAGARVLPERIVLGGLRDVDPGETRFLAEHGLMAIDTDDLQSPELLVEAVRETGASRVFVHIDLDVLDPSTIAGLASPLPFGLSIETLTELVTALRAEFPLAGASIVGFSPVSPLAAEDDLPSILRIIGALTR</sequence>
<accession>A0ABW1VH73</accession>
<dbReference type="GO" id="GO:0016787">
    <property type="term" value="F:hydrolase activity"/>
    <property type="evidence" value="ECO:0007669"/>
    <property type="project" value="UniProtKB-KW"/>
</dbReference>
<keyword evidence="2 5" id="KW-0378">Hydrolase</keyword>